<name>A0AAV7YZH0_9EUKA</name>
<comment type="caution">
    <text evidence="2">The sequence shown here is derived from an EMBL/GenBank/DDBJ whole genome shotgun (WGS) entry which is preliminary data.</text>
</comment>
<sequence>MSNKNNKKNKKKSKGKNATNRKYKYARNQKNQSCINEVDHLKKQMTQQKETIQSKDQTIQKQNEKIEKLEKKMKQQQTLIKKLEIEEERVSGKKKKKEDERKSRRKKKINQEEIDQNEDQQPSEQELEVLEEEECGSESSTDFRIQPYLEVAFDFGNDPPSFAKWKDKITTGAYTKKVLFTKEIIGYSPQEMGKLSYGIQRKCKNYAKDNQQKQLNFSRQMREIVNQYLSESFSNISQSFENLKKTIGTFWFELVLMKSKIKYEDFDSPENTYKKLSEFLEALLSFVKKNEQFKSLFEEINTFKKEFLLFWKKKEWFYTMTYIYLGAYLLPMKNIEFRWNGTQRKCDSETPWRSNTKIETLKKRGYYIKQRKKDNKVQYKGNKCIIIFPGVVKKNNGNNKKKFSFIDKIGKKAFLV</sequence>
<feature type="region of interest" description="Disordered" evidence="1">
    <location>
        <begin position="70"/>
        <end position="139"/>
    </location>
</feature>
<proteinExistence type="predicted"/>
<evidence type="ECO:0000256" key="1">
    <source>
        <dbReference type="SAM" id="MobiDB-lite"/>
    </source>
</evidence>
<feature type="compositionally biased region" description="Acidic residues" evidence="1">
    <location>
        <begin position="125"/>
        <end position="136"/>
    </location>
</feature>
<reference evidence="2" key="1">
    <citation type="submission" date="2022-08" db="EMBL/GenBank/DDBJ databases">
        <title>Novel sulphate-reducing endosymbionts in the free-living metamonad Anaeramoeba.</title>
        <authorList>
            <person name="Jerlstrom-Hultqvist J."/>
            <person name="Cepicka I."/>
            <person name="Gallot-Lavallee L."/>
            <person name="Salas-Leiva D."/>
            <person name="Curtis B.A."/>
            <person name="Zahonova K."/>
            <person name="Pipaliya S."/>
            <person name="Dacks J."/>
            <person name="Roger A.J."/>
        </authorList>
    </citation>
    <scope>NUCLEOTIDE SEQUENCE</scope>
    <source>
        <strain evidence="2">Busselton2</strain>
    </source>
</reference>
<evidence type="ECO:0000313" key="2">
    <source>
        <dbReference type="EMBL" id="KAJ3433755.1"/>
    </source>
</evidence>
<protein>
    <submittedName>
        <fullName evidence="2">Nnp-1 protein putative nuclear protein 1 nop52</fullName>
    </submittedName>
</protein>
<dbReference type="Proteomes" id="UP001146793">
    <property type="component" value="Unassembled WGS sequence"/>
</dbReference>
<organism evidence="2 3">
    <name type="scientific">Anaeramoeba flamelloides</name>
    <dbReference type="NCBI Taxonomy" id="1746091"/>
    <lineage>
        <taxon>Eukaryota</taxon>
        <taxon>Metamonada</taxon>
        <taxon>Anaeramoebidae</taxon>
        <taxon>Anaeramoeba</taxon>
    </lineage>
</organism>
<accession>A0AAV7YZH0</accession>
<evidence type="ECO:0000313" key="3">
    <source>
        <dbReference type="Proteomes" id="UP001146793"/>
    </source>
</evidence>
<gene>
    <name evidence="2" type="ORF">M0812_22721</name>
</gene>
<dbReference type="AlphaFoldDB" id="A0AAV7YZH0"/>
<feature type="compositionally biased region" description="Basic residues" evidence="1">
    <location>
        <begin position="1"/>
        <end position="27"/>
    </location>
</feature>
<dbReference type="EMBL" id="JANTQA010000047">
    <property type="protein sequence ID" value="KAJ3433755.1"/>
    <property type="molecule type" value="Genomic_DNA"/>
</dbReference>
<feature type="region of interest" description="Disordered" evidence="1">
    <location>
        <begin position="1"/>
        <end position="33"/>
    </location>
</feature>
<feature type="compositionally biased region" description="Basic and acidic residues" evidence="1">
    <location>
        <begin position="81"/>
        <end position="102"/>
    </location>
</feature>